<feature type="transmembrane region" description="Helical" evidence="1">
    <location>
        <begin position="170"/>
        <end position="192"/>
    </location>
</feature>
<evidence type="ECO:0000313" key="2">
    <source>
        <dbReference type="EMBL" id="GMS92774.1"/>
    </source>
</evidence>
<name>A0AAV5TEZ9_9BILA</name>
<evidence type="ECO:0000256" key="1">
    <source>
        <dbReference type="SAM" id="Phobius"/>
    </source>
</evidence>
<dbReference type="AlphaFoldDB" id="A0AAV5TEZ9"/>
<keyword evidence="1" id="KW-1133">Transmembrane helix</keyword>
<feature type="transmembrane region" description="Helical" evidence="1">
    <location>
        <begin position="119"/>
        <end position="140"/>
    </location>
</feature>
<reference evidence="2" key="1">
    <citation type="submission" date="2023-10" db="EMBL/GenBank/DDBJ databases">
        <title>Genome assembly of Pristionchus species.</title>
        <authorList>
            <person name="Yoshida K."/>
            <person name="Sommer R.J."/>
        </authorList>
    </citation>
    <scope>NUCLEOTIDE SEQUENCE</scope>
    <source>
        <strain evidence="2">RS0144</strain>
    </source>
</reference>
<keyword evidence="3" id="KW-1185">Reference proteome</keyword>
<dbReference type="SUPFAM" id="SSF81321">
    <property type="entry name" value="Family A G protein-coupled receptor-like"/>
    <property type="match status" value="1"/>
</dbReference>
<dbReference type="Gene3D" id="1.20.1070.10">
    <property type="entry name" value="Rhodopsin 7-helix transmembrane proteins"/>
    <property type="match status" value="1"/>
</dbReference>
<feature type="transmembrane region" description="Helical" evidence="1">
    <location>
        <begin position="38"/>
        <end position="57"/>
    </location>
</feature>
<evidence type="ECO:0008006" key="4">
    <source>
        <dbReference type="Google" id="ProtNLM"/>
    </source>
</evidence>
<dbReference type="PANTHER" id="PTHR47521">
    <property type="entry name" value="SERPENTINE RECEPTOR, CLASS E (EPSILON)-RELATED"/>
    <property type="match status" value="1"/>
</dbReference>
<keyword evidence="1" id="KW-0812">Transmembrane</keyword>
<protein>
    <recommendedName>
        <fullName evidence="4">G protein-coupled receptor</fullName>
    </recommendedName>
</protein>
<proteinExistence type="predicted"/>
<feature type="non-terminal residue" evidence="2">
    <location>
        <position position="267"/>
    </location>
</feature>
<dbReference type="Proteomes" id="UP001432027">
    <property type="component" value="Unassembled WGS sequence"/>
</dbReference>
<feature type="transmembrane region" description="Helical" evidence="1">
    <location>
        <begin position="78"/>
        <end position="99"/>
    </location>
</feature>
<dbReference type="PANTHER" id="PTHR47521:SF7">
    <property type="entry name" value="SERPENTINE RECEPTOR CLASS EPSILON-6"/>
    <property type="match status" value="1"/>
</dbReference>
<accession>A0AAV5TEZ9</accession>
<evidence type="ECO:0000313" key="3">
    <source>
        <dbReference type="Proteomes" id="UP001432027"/>
    </source>
</evidence>
<dbReference type="InterPro" id="IPR052860">
    <property type="entry name" value="NRL-GPCR1"/>
</dbReference>
<gene>
    <name evidence="2" type="ORF">PENTCL1PPCAC_14949</name>
</gene>
<organism evidence="2 3">
    <name type="scientific">Pristionchus entomophagus</name>
    <dbReference type="NCBI Taxonomy" id="358040"/>
    <lineage>
        <taxon>Eukaryota</taxon>
        <taxon>Metazoa</taxon>
        <taxon>Ecdysozoa</taxon>
        <taxon>Nematoda</taxon>
        <taxon>Chromadorea</taxon>
        <taxon>Rhabditida</taxon>
        <taxon>Rhabditina</taxon>
        <taxon>Diplogasteromorpha</taxon>
        <taxon>Diplogasteroidea</taxon>
        <taxon>Neodiplogasteridae</taxon>
        <taxon>Pristionchus</taxon>
    </lineage>
</organism>
<dbReference type="EMBL" id="BTSX01000004">
    <property type="protein sequence ID" value="GMS92774.1"/>
    <property type="molecule type" value="Genomic_DNA"/>
</dbReference>
<comment type="caution">
    <text evidence="2">The sequence shown here is derived from an EMBL/GenBank/DDBJ whole genome shotgun (WGS) entry which is preliminary data.</text>
</comment>
<keyword evidence="1" id="KW-0472">Membrane</keyword>
<feature type="transmembrane region" description="Helical" evidence="1">
    <location>
        <begin position="198"/>
        <end position="216"/>
    </location>
</feature>
<sequence length="267" mass="29957">MNGLGLLFLTTSHSSIAVYRLVKPGEWRARDIVGNLPLFLHQLAYSSCTVSLLLITIERTVIGLKPKLYSEKRISQGAMIAVCLLSELFIALPAAMLVQDGPIINGYKLYTTTQTTQKISVAFHIIFEIVSVMMVIISFVQSSHRYNNSFSRSSLDTRHQIKEVISLTRALIPICFCSLLLRSICVGLSYFAYSDEKVLDLFFTLIRFCSTAGAIIEPSMMLSRHRLLQNRLRLLLGLPLVEVLHPEVLDSATAADVYFDAFKKNLH</sequence>